<gene>
    <name evidence="3" type="ORF">PF008_g23523</name>
</gene>
<dbReference type="InterPro" id="IPR012337">
    <property type="entry name" value="RNaseH-like_sf"/>
</dbReference>
<feature type="compositionally biased region" description="Pro residues" evidence="1">
    <location>
        <begin position="417"/>
        <end position="434"/>
    </location>
</feature>
<dbReference type="PANTHER" id="PTHR46387:SF2">
    <property type="entry name" value="RIBONUCLEASE HI"/>
    <property type="match status" value="1"/>
</dbReference>
<feature type="region of interest" description="Disordered" evidence="1">
    <location>
        <begin position="264"/>
        <end position="382"/>
    </location>
</feature>
<evidence type="ECO:0000313" key="4">
    <source>
        <dbReference type="Proteomes" id="UP000486351"/>
    </source>
</evidence>
<feature type="region of interest" description="Disordered" evidence="1">
    <location>
        <begin position="609"/>
        <end position="645"/>
    </location>
</feature>
<name>A0A6G0QQK7_9STRA</name>
<feature type="compositionally biased region" description="Pro residues" evidence="1">
    <location>
        <begin position="317"/>
        <end position="329"/>
    </location>
</feature>
<dbReference type="InterPro" id="IPR036397">
    <property type="entry name" value="RNaseH_sf"/>
</dbReference>
<dbReference type="InterPro" id="IPR002156">
    <property type="entry name" value="RNaseH_domain"/>
</dbReference>
<feature type="region of interest" description="Disordered" evidence="1">
    <location>
        <begin position="730"/>
        <end position="755"/>
    </location>
</feature>
<proteinExistence type="predicted"/>
<feature type="domain" description="RNase H type-1" evidence="2">
    <location>
        <begin position="458"/>
        <end position="591"/>
    </location>
</feature>
<dbReference type="CDD" id="cd09279">
    <property type="entry name" value="RNase_HI_like"/>
    <property type="match status" value="1"/>
</dbReference>
<feature type="region of interest" description="Disordered" evidence="1">
    <location>
        <begin position="200"/>
        <end position="239"/>
    </location>
</feature>
<feature type="region of interest" description="Disordered" evidence="1">
    <location>
        <begin position="72"/>
        <end position="123"/>
    </location>
</feature>
<feature type="compositionally biased region" description="Low complexity" evidence="1">
    <location>
        <begin position="330"/>
        <end position="344"/>
    </location>
</feature>
<dbReference type="Proteomes" id="UP000486351">
    <property type="component" value="Unassembled WGS sequence"/>
</dbReference>
<dbReference type="SUPFAM" id="SSF53098">
    <property type="entry name" value="Ribonuclease H-like"/>
    <property type="match status" value="1"/>
</dbReference>
<evidence type="ECO:0000313" key="3">
    <source>
        <dbReference type="EMBL" id="KAE9298339.1"/>
    </source>
</evidence>
<sequence>MPSPARTSPGTAPPTPRDAIFAAQAPATPLTPAHAIVRPGRAGGRLADMHAPGAAPAATAAAIAEAAVAADAAGQAHEPASCDDEEMKTEESDADAAKAAAAQAAPEPNAQHLRPQDGPQDPVQATYAHDAAQFERALCAYVAADLATLVAHRRAAHRGTRFTDIFSSGCRCPLLFFARVAAASHARACAKRLPPAATVTTTTTRASEPKGSRTEAVPNSTTVHPPTRIEAAPPPTGPLTAAVAATATAASSNIAMAATANPQSAVPAAPKTPGRQHVPPVLAPAPARHVPAAAGKRRRLNSAEDEDMDAEQTTVTAPPPDPMTPPTPAEPALDPATAAAAPTATAPPPTARSTRWGPRPRAPDPTQATTGEPATDPAARRPLAPAAPVTGATRWGPNHRAIGAAAIARLVTGLPTAPAPPARRPPPAPSPPPSADEQQPAAMDVDAGTPAADDAADGPEPWLLRFDGACRRNPGPGGAGAALVDPSGKVVWTCSHYMPSSSETNNTAGYTALLLGVQSAVHHHAEQLTIEGDSHLVVTQVRGTFACRNQRLRQLRNRVRHALRSVPTYTLRHIDRKANAHADRLANRAFDLKRTLAECGMHQGAMADCLQPTPANQPQHERPAPPAAPSSPASLATAGDTSEDDEVEVAARDGGEVFPTIPIGPDSTPVRQPRLRLRPLSDHDLETAAAVVERFAAEMACRVTDADSWATGEGYIGAIPDRLREVLQPFASTPPTTRPPQGQQRQRPPRVTRNQREHRLDEALDDLAATQQATPTDSRAMRRARRRVGRIRSSMTQQQLRQDFVRDEAKCVARILRKGLPGV</sequence>
<dbReference type="Gene3D" id="3.30.420.10">
    <property type="entry name" value="Ribonuclease H-like superfamily/Ribonuclease H"/>
    <property type="match status" value="1"/>
</dbReference>
<feature type="region of interest" description="Disordered" evidence="1">
    <location>
        <begin position="415"/>
        <end position="441"/>
    </location>
</feature>
<feature type="compositionally biased region" description="Acidic residues" evidence="1">
    <location>
        <begin position="81"/>
        <end position="94"/>
    </location>
</feature>
<comment type="caution">
    <text evidence="3">The sequence shown here is derived from an EMBL/GenBank/DDBJ whole genome shotgun (WGS) entry which is preliminary data.</text>
</comment>
<dbReference type="GO" id="GO:0004523">
    <property type="term" value="F:RNA-DNA hybrid ribonuclease activity"/>
    <property type="evidence" value="ECO:0007669"/>
    <property type="project" value="InterPro"/>
</dbReference>
<dbReference type="EMBL" id="QXFY01002381">
    <property type="protein sequence ID" value="KAE9298339.1"/>
    <property type="molecule type" value="Genomic_DNA"/>
</dbReference>
<evidence type="ECO:0000256" key="1">
    <source>
        <dbReference type="SAM" id="MobiDB-lite"/>
    </source>
</evidence>
<feature type="compositionally biased region" description="Low complexity" evidence="1">
    <location>
        <begin position="373"/>
        <end position="382"/>
    </location>
</feature>
<dbReference type="Pfam" id="PF13456">
    <property type="entry name" value="RVT_3"/>
    <property type="match status" value="1"/>
</dbReference>
<evidence type="ECO:0000259" key="2">
    <source>
        <dbReference type="PROSITE" id="PS50879"/>
    </source>
</evidence>
<accession>A0A6G0QQK7</accession>
<organism evidence="3 4">
    <name type="scientific">Phytophthora fragariae</name>
    <dbReference type="NCBI Taxonomy" id="53985"/>
    <lineage>
        <taxon>Eukaryota</taxon>
        <taxon>Sar</taxon>
        <taxon>Stramenopiles</taxon>
        <taxon>Oomycota</taxon>
        <taxon>Peronosporomycetes</taxon>
        <taxon>Peronosporales</taxon>
        <taxon>Peronosporaceae</taxon>
        <taxon>Phytophthora</taxon>
    </lineage>
</organism>
<dbReference type="PANTHER" id="PTHR46387">
    <property type="entry name" value="POLYNUCLEOTIDYL TRANSFERASE, RIBONUCLEASE H-LIKE SUPERFAMILY PROTEIN"/>
    <property type="match status" value="1"/>
</dbReference>
<reference evidence="3 4" key="1">
    <citation type="submission" date="2018-09" db="EMBL/GenBank/DDBJ databases">
        <title>Genomic investigation of the strawberry pathogen Phytophthora fragariae indicates pathogenicity is determined by transcriptional variation in three key races.</title>
        <authorList>
            <person name="Adams T.M."/>
            <person name="Armitage A.D."/>
            <person name="Sobczyk M.K."/>
            <person name="Bates H.J."/>
            <person name="Dunwell J.M."/>
            <person name="Nellist C.F."/>
            <person name="Harrison R.J."/>
        </authorList>
    </citation>
    <scope>NUCLEOTIDE SEQUENCE [LARGE SCALE GENOMIC DNA]</scope>
    <source>
        <strain evidence="3 4">NOV-77</strain>
    </source>
</reference>
<feature type="compositionally biased region" description="Low complexity" evidence="1">
    <location>
        <begin position="733"/>
        <end position="752"/>
    </location>
</feature>
<feature type="region of interest" description="Disordered" evidence="1">
    <location>
        <begin position="24"/>
        <end position="49"/>
    </location>
</feature>
<dbReference type="AlphaFoldDB" id="A0A6G0QQK7"/>
<protein>
    <recommendedName>
        <fullName evidence="2">RNase H type-1 domain-containing protein</fullName>
    </recommendedName>
</protein>
<dbReference type="GO" id="GO:0003676">
    <property type="term" value="F:nucleic acid binding"/>
    <property type="evidence" value="ECO:0007669"/>
    <property type="project" value="InterPro"/>
</dbReference>
<dbReference type="PROSITE" id="PS50879">
    <property type="entry name" value="RNASE_H_1"/>
    <property type="match status" value="1"/>
</dbReference>
<feature type="compositionally biased region" description="Low complexity" evidence="1">
    <location>
        <begin position="24"/>
        <end position="35"/>
    </location>
</feature>
<feature type="compositionally biased region" description="Low complexity" evidence="1">
    <location>
        <begin position="278"/>
        <end position="294"/>
    </location>
</feature>